<feature type="transmembrane region" description="Helical" evidence="1">
    <location>
        <begin position="7"/>
        <end position="24"/>
    </location>
</feature>
<keyword evidence="4" id="KW-1185">Reference proteome</keyword>
<sequence>MLNRYREAIYGIVFFIIAAAYYAASFNIKIYQSYGDSGVDSRFLPQLLGIFLMILSTIQIVKGIKLVRIYEGDRVAEKIISIKVILTVAFIVLYVALMPVVGFLIMTAVYLFFQIILLMPPDNKKYLLALEISTIFSIVVYFLFVQVLTLILPRGILG</sequence>
<feature type="transmembrane region" description="Helical" evidence="1">
    <location>
        <begin position="132"/>
        <end position="152"/>
    </location>
</feature>
<dbReference type="EMBL" id="CP017269">
    <property type="protein sequence ID" value="AOT72079.1"/>
    <property type="molecule type" value="Genomic_DNA"/>
</dbReference>
<reference evidence="3 4" key="1">
    <citation type="submission" date="2016-09" db="EMBL/GenBank/DDBJ databases">
        <title>Genomic analysis reveals versatility of anaerobic energy metabolism of Geosporobacter ferrireducens IRF9 of phylum Firmicutes.</title>
        <authorList>
            <person name="Kim S.-J."/>
        </authorList>
    </citation>
    <scope>NUCLEOTIDE SEQUENCE [LARGE SCALE GENOMIC DNA]</scope>
    <source>
        <strain evidence="3 4">IRF9</strain>
    </source>
</reference>
<proteinExistence type="predicted"/>
<evidence type="ECO:0000256" key="1">
    <source>
        <dbReference type="SAM" id="Phobius"/>
    </source>
</evidence>
<evidence type="ECO:0000313" key="4">
    <source>
        <dbReference type="Proteomes" id="UP000095743"/>
    </source>
</evidence>
<keyword evidence="1" id="KW-0472">Membrane</keyword>
<gene>
    <name evidence="3" type="ORF">Gferi_22590</name>
</gene>
<keyword evidence="1" id="KW-0812">Transmembrane</keyword>
<feature type="domain" description="DUF1468" evidence="2">
    <location>
        <begin position="9"/>
        <end position="153"/>
    </location>
</feature>
<dbReference type="Proteomes" id="UP000095743">
    <property type="component" value="Chromosome"/>
</dbReference>
<dbReference type="AlphaFoldDB" id="A0A1D8GMB8"/>
<dbReference type="InterPro" id="IPR009936">
    <property type="entry name" value="DUF1468"/>
</dbReference>
<dbReference type="OrthoDB" id="2082555at2"/>
<dbReference type="Pfam" id="PF07331">
    <property type="entry name" value="TctB"/>
    <property type="match status" value="1"/>
</dbReference>
<organism evidence="3 4">
    <name type="scientific">Geosporobacter ferrireducens</name>
    <dbReference type="NCBI Taxonomy" id="1424294"/>
    <lineage>
        <taxon>Bacteria</taxon>
        <taxon>Bacillati</taxon>
        <taxon>Bacillota</taxon>
        <taxon>Clostridia</taxon>
        <taxon>Peptostreptococcales</taxon>
        <taxon>Thermotaleaceae</taxon>
        <taxon>Geosporobacter</taxon>
    </lineage>
</organism>
<evidence type="ECO:0000313" key="3">
    <source>
        <dbReference type="EMBL" id="AOT72079.1"/>
    </source>
</evidence>
<feature type="transmembrane region" description="Helical" evidence="1">
    <location>
        <begin position="84"/>
        <end position="112"/>
    </location>
</feature>
<evidence type="ECO:0000259" key="2">
    <source>
        <dbReference type="Pfam" id="PF07331"/>
    </source>
</evidence>
<protein>
    <recommendedName>
        <fullName evidence="2">DUF1468 domain-containing protein</fullName>
    </recommendedName>
</protein>
<dbReference type="STRING" id="1424294.Gferi_22590"/>
<accession>A0A1D8GMB8</accession>
<feature type="transmembrane region" description="Helical" evidence="1">
    <location>
        <begin position="44"/>
        <end position="64"/>
    </location>
</feature>
<dbReference type="RefSeq" id="WP_069980394.1">
    <property type="nucleotide sequence ID" value="NZ_CP017269.1"/>
</dbReference>
<dbReference type="KEGG" id="gfe:Gferi_22590"/>
<keyword evidence="1" id="KW-1133">Transmembrane helix</keyword>
<name>A0A1D8GMB8_9FIRM</name>